<keyword evidence="7" id="KW-0012">Acyltransferase</keyword>
<keyword evidence="5 8" id="KW-1133">Transmembrane helix</keyword>
<keyword evidence="6 8" id="KW-0472">Membrane</keyword>
<evidence type="ECO:0000256" key="5">
    <source>
        <dbReference type="ARBA" id="ARBA00022989"/>
    </source>
</evidence>
<feature type="transmembrane region" description="Helical" evidence="8">
    <location>
        <begin position="166"/>
        <end position="190"/>
    </location>
</feature>
<feature type="transmembrane region" description="Helical" evidence="8">
    <location>
        <begin position="238"/>
        <end position="254"/>
    </location>
</feature>
<evidence type="ECO:0000313" key="11">
    <source>
        <dbReference type="Proteomes" id="UP000697472"/>
    </source>
</evidence>
<evidence type="ECO:0000256" key="3">
    <source>
        <dbReference type="ARBA" id="ARBA00022679"/>
    </source>
</evidence>
<dbReference type="InterPro" id="IPR036514">
    <property type="entry name" value="SGNH_hydro_sf"/>
</dbReference>
<feature type="transmembrane region" description="Helical" evidence="8">
    <location>
        <begin position="7"/>
        <end position="27"/>
    </location>
</feature>
<evidence type="ECO:0000256" key="4">
    <source>
        <dbReference type="ARBA" id="ARBA00022692"/>
    </source>
</evidence>
<evidence type="ECO:0000256" key="1">
    <source>
        <dbReference type="ARBA" id="ARBA00004651"/>
    </source>
</evidence>
<dbReference type="Pfam" id="PF01757">
    <property type="entry name" value="Acyl_transf_3"/>
    <property type="match status" value="1"/>
</dbReference>
<gene>
    <name evidence="10" type="ORF">JOC28_000857</name>
</gene>
<evidence type="ECO:0000256" key="8">
    <source>
        <dbReference type="SAM" id="Phobius"/>
    </source>
</evidence>
<dbReference type="PANTHER" id="PTHR23028">
    <property type="entry name" value="ACETYLTRANSFERASE"/>
    <property type="match status" value="1"/>
</dbReference>
<keyword evidence="11" id="KW-1185">Reference proteome</keyword>
<protein>
    <submittedName>
        <fullName evidence="10">Peptidoglycan/LPS O-acetylase OafA/YrhL</fullName>
    </submittedName>
</protein>
<dbReference type="InterPro" id="IPR050879">
    <property type="entry name" value="Acyltransferase_3"/>
</dbReference>
<proteinExistence type="predicted"/>
<dbReference type="RefSeq" id="WP_205009403.1">
    <property type="nucleotide sequence ID" value="NZ_JAFBEH010000014.1"/>
</dbReference>
<sequence length="609" mass="68828">MMKKNYITAFDGLRAVGVLAVIAYHLYPQTVQGGYLGVVLFFVLSGYLITDLLSREYRKNQTIDLKGFYLRRFKRLMPLLVTVFLVTSLYLTAFQPNMLNQMRMSFVSALLSFYNWWQIAKGGSYFANLMAEAPFKHVYSLAIEAQFYMIWPVILLLAFKLIKRRSLLIFSLLLISILSGLEMALLYQPGQDPTRVYYGTDTRLFSLLIGASAALAFPSQDQRLAKLVRARQKGLNRLFLLAMLLMLASLIYLSGQSDVIYRGGMFSFSLLSALLIVLSTQANLYLTRFLSNPLFRYLGERSYGLYLWQMPVFTLFELKFPGATGSWLVLLELILLLGLTEIFYRLVEKPARSVKWQSFKEKGRVFFATPATIGKAVGISSFYTLAFIGIFAMIGIFQAPDLSYAQETIAAQLSQNQTKEKLGQASMSQETIETLSQQYEVSSQVFVQEEPIAIVGDSMIAMTYDHLRQAFPTAYIDGIIGRSGEHGVPMLEETLAQIPDAKKVVISLGINTDGPVILNRNTIDQMMSVLADKEVYWMTINLSQSQYTWTDQVNAELQAASQTYDNFHLIDWYQATIGQESAYLAEDMTHPNQAGQVLYTKMILEALAQ</sequence>
<comment type="subcellular location">
    <subcellularLocation>
        <location evidence="1">Cell membrane</location>
        <topology evidence="1">Multi-pass membrane protein</topology>
    </subcellularLocation>
</comment>
<dbReference type="Gene3D" id="3.40.50.1110">
    <property type="entry name" value="SGNH hydrolase"/>
    <property type="match status" value="1"/>
</dbReference>
<feature type="transmembrane region" description="Helical" evidence="8">
    <location>
        <begin position="260"/>
        <end position="282"/>
    </location>
</feature>
<evidence type="ECO:0000256" key="7">
    <source>
        <dbReference type="ARBA" id="ARBA00023315"/>
    </source>
</evidence>
<evidence type="ECO:0000259" key="9">
    <source>
        <dbReference type="Pfam" id="PF01757"/>
    </source>
</evidence>
<keyword evidence="2" id="KW-1003">Cell membrane</keyword>
<dbReference type="EMBL" id="JAFBEH010000014">
    <property type="protein sequence ID" value="MBM7642560.1"/>
    <property type="molecule type" value="Genomic_DNA"/>
</dbReference>
<keyword evidence="3" id="KW-0808">Transferase</keyword>
<feature type="domain" description="Acyltransferase 3" evidence="9">
    <location>
        <begin position="8"/>
        <end position="339"/>
    </location>
</feature>
<dbReference type="InterPro" id="IPR002656">
    <property type="entry name" value="Acyl_transf_3_dom"/>
</dbReference>
<evidence type="ECO:0000256" key="2">
    <source>
        <dbReference type="ARBA" id="ARBA00022475"/>
    </source>
</evidence>
<feature type="transmembrane region" description="Helical" evidence="8">
    <location>
        <begin position="33"/>
        <end position="54"/>
    </location>
</feature>
<name>A0ABS2PRE7_9STRE</name>
<feature type="transmembrane region" description="Helical" evidence="8">
    <location>
        <begin position="75"/>
        <end position="94"/>
    </location>
</feature>
<evidence type="ECO:0000313" key="10">
    <source>
        <dbReference type="EMBL" id="MBM7642560.1"/>
    </source>
</evidence>
<reference evidence="10 11" key="1">
    <citation type="submission" date="2021-01" db="EMBL/GenBank/DDBJ databases">
        <title>Genomic Encyclopedia of Type Strains, Phase IV (KMG-IV): sequencing the most valuable type-strain genomes for metagenomic binning, comparative biology and taxonomic classification.</title>
        <authorList>
            <person name="Goeker M."/>
        </authorList>
    </citation>
    <scope>NUCLEOTIDE SEQUENCE [LARGE SCALE GENOMIC DNA]</scope>
    <source>
        <strain evidence="10 11">DSM 27382</strain>
    </source>
</reference>
<organism evidence="10 11">
    <name type="scientific">Streptococcus loxodontisalivarius</name>
    <dbReference type="NCBI Taxonomy" id="1349415"/>
    <lineage>
        <taxon>Bacteria</taxon>
        <taxon>Bacillati</taxon>
        <taxon>Bacillota</taxon>
        <taxon>Bacilli</taxon>
        <taxon>Lactobacillales</taxon>
        <taxon>Streptococcaceae</taxon>
        <taxon>Streptococcus</taxon>
    </lineage>
</organism>
<feature type="transmembrane region" description="Helical" evidence="8">
    <location>
        <begin position="138"/>
        <end position="159"/>
    </location>
</feature>
<dbReference type="PANTHER" id="PTHR23028:SF53">
    <property type="entry name" value="ACYL_TRANSF_3 DOMAIN-CONTAINING PROTEIN"/>
    <property type="match status" value="1"/>
</dbReference>
<feature type="transmembrane region" description="Helical" evidence="8">
    <location>
        <begin position="196"/>
        <end position="217"/>
    </location>
</feature>
<dbReference type="SUPFAM" id="SSF52266">
    <property type="entry name" value="SGNH hydrolase"/>
    <property type="match status" value="1"/>
</dbReference>
<comment type="caution">
    <text evidence="10">The sequence shown here is derived from an EMBL/GenBank/DDBJ whole genome shotgun (WGS) entry which is preliminary data.</text>
</comment>
<accession>A0ABS2PRE7</accession>
<feature type="transmembrane region" description="Helical" evidence="8">
    <location>
        <begin position="365"/>
        <end position="397"/>
    </location>
</feature>
<keyword evidence="4 8" id="KW-0812">Transmembrane</keyword>
<dbReference type="Proteomes" id="UP000697472">
    <property type="component" value="Unassembled WGS sequence"/>
</dbReference>
<evidence type="ECO:0000256" key="6">
    <source>
        <dbReference type="ARBA" id="ARBA00023136"/>
    </source>
</evidence>